<evidence type="ECO:0000256" key="1">
    <source>
        <dbReference type="SAM" id="MobiDB-lite"/>
    </source>
</evidence>
<sequence>MAAARNVSTPYTSLPNVAQNALNTPSPGGPFKATQLWKEIIGHLKLHVSCKRKRIRLKQYDQCFTGSDAVDVILHHLLLDNVNFRKDISRAKAVKLCQLIMDSKVFESINSHSAKLFEDSSNKFYRFKTEGGVADRKPLISTPSKNSPSSHPGSKMRINKVFEPDLLDGDNVISNPILLNNKGQIIQELMNTSETWKRRSSMDLLKRTISPALSKGTFSRQRQAHEFKSMRTGKPRTPLADRINISDRLNRSLRKRRLDMSFDDCDTPKAVADEIWREVALNKLLTLIELPLLDTILSSDLDDVSPNLPNLVISNLQLGLESGFLIKETVLSGPDLVKPDPWLTAATECLELQPDKMSVIYATRSRHKSCESSSKLRKKALYQEIVDVYTKNKKRSPLISDRFMDLHVAIFNLLMQGRLDVAVKAVQLSMLLLPQSKRDELEALVKFLHEAISESAVHIGDIVGSNRAEIQHRFADVILHNTMLSASQASKLVMFIIDHYPEVFKVPEDIQQIVTNRLECLKKGRLCTVEEESDADLSDWRYDDTLSVIDMTAYCERVTMEQYKEQQENYTNEAICDLINTVLDDTKIPLKEKRERLKLLKKNHPEIYNENFAGMV</sequence>
<organism evidence="2 3">
    <name type="scientific">Owenia fusiformis</name>
    <name type="common">Polychaete worm</name>
    <dbReference type="NCBI Taxonomy" id="6347"/>
    <lineage>
        <taxon>Eukaryota</taxon>
        <taxon>Metazoa</taxon>
        <taxon>Spiralia</taxon>
        <taxon>Lophotrochozoa</taxon>
        <taxon>Annelida</taxon>
        <taxon>Polychaeta</taxon>
        <taxon>Sedentaria</taxon>
        <taxon>Canalipalpata</taxon>
        <taxon>Sabellida</taxon>
        <taxon>Oweniida</taxon>
        <taxon>Oweniidae</taxon>
        <taxon>Owenia</taxon>
    </lineage>
</organism>
<dbReference type="GO" id="GO:0035556">
    <property type="term" value="P:intracellular signal transduction"/>
    <property type="evidence" value="ECO:0007669"/>
    <property type="project" value="InterPro"/>
</dbReference>
<dbReference type="SUPFAM" id="SSF48350">
    <property type="entry name" value="GTPase activation domain, GAP"/>
    <property type="match status" value="1"/>
</dbReference>
<dbReference type="EMBL" id="CAIIXF020000011">
    <property type="protein sequence ID" value="CAH1798476.1"/>
    <property type="molecule type" value="Genomic_DNA"/>
</dbReference>
<dbReference type="Pfam" id="PF00610">
    <property type="entry name" value="DEP"/>
    <property type="match status" value="1"/>
</dbReference>
<evidence type="ECO:0000313" key="3">
    <source>
        <dbReference type="Proteomes" id="UP000749559"/>
    </source>
</evidence>
<dbReference type="Gene3D" id="1.10.555.10">
    <property type="entry name" value="Rho GTPase activation protein"/>
    <property type="match status" value="1"/>
</dbReference>
<proteinExistence type="predicted"/>
<accession>A0A8J1XKD6</accession>
<feature type="compositionally biased region" description="Polar residues" evidence="1">
    <location>
        <begin position="141"/>
        <end position="152"/>
    </location>
</feature>
<name>A0A8J1XKD6_OWEFU</name>
<reference evidence="2" key="1">
    <citation type="submission" date="2022-03" db="EMBL/GenBank/DDBJ databases">
        <authorList>
            <person name="Martin C."/>
        </authorList>
    </citation>
    <scope>NUCLEOTIDE SEQUENCE</scope>
</reference>
<keyword evidence="3" id="KW-1185">Reference proteome</keyword>
<dbReference type="InterPro" id="IPR000591">
    <property type="entry name" value="DEP_dom"/>
</dbReference>
<evidence type="ECO:0000313" key="2">
    <source>
        <dbReference type="EMBL" id="CAH1798476.1"/>
    </source>
</evidence>
<dbReference type="Gene3D" id="1.10.10.10">
    <property type="entry name" value="Winged helix-like DNA-binding domain superfamily/Winged helix DNA-binding domain"/>
    <property type="match status" value="1"/>
</dbReference>
<dbReference type="OrthoDB" id="276323at2759"/>
<dbReference type="PANTHER" id="PTHR16206">
    <property type="entry name" value="DEP DOMAIN-CONTAINING"/>
    <property type="match status" value="1"/>
</dbReference>
<protein>
    <submittedName>
        <fullName evidence="2">Uncharacterized protein</fullName>
    </submittedName>
</protein>
<dbReference type="SUPFAM" id="SSF46785">
    <property type="entry name" value="Winged helix' DNA-binding domain"/>
    <property type="match status" value="1"/>
</dbReference>
<dbReference type="Proteomes" id="UP000749559">
    <property type="component" value="Unassembled WGS sequence"/>
</dbReference>
<dbReference type="SMART" id="SM00049">
    <property type="entry name" value="DEP"/>
    <property type="match status" value="1"/>
</dbReference>
<dbReference type="AlphaFoldDB" id="A0A8J1XKD6"/>
<dbReference type="InterPro" id="IPR036390">
    <property type="entry name" value="WH_DNA-bd_sf"/>
</dbReference>
<gene>
    <name evidence="2" type="ORF">OFUS_LOCUS22621</name>
</gene>
<dbReference type="InterPro" id="IPR008936">
    <property type="entry name" value="Rho_GTPase_activation_prot"/>
</dbReference>
<dbReference type="InterPro" id="IPR036388">
    <property type="entry name" value="WH-like_DNA-bd_sf"/>
</dbReference>
<comment type="caution">
    <text evidence="2">The sequence shown here is derived from an EMBL/GenBank/DDBJ whole genome shotgun (WGS) entry which is preliminary data.</text>
</comment>
<dbReference type="PANTHER" id="PTHR16206:SF19">
    <property type="entry name" value="DEP DOMAIN-CONTAINING PROTEIN"/>
    <property type="match status" value="1"/>
</dbReference>
<dbReference type="PROSITE" id="PS50186">
    <property type="entry name" value="DEP"/>
    <property type="match status" value="1"/>
</dbReference>
<feature type="region of interest" description="Disordered" evidence="1">
    <location>
        <begin position="136"/>
        <end position="155"/>
    </location>
</feature>